<comment type="caution">
    <text evidence="3">The sequence shown here is derived from an EMBL/GenBank/DDBJ whole genome shotgun (WGS) entry which is preliminary data.</text>
</comment>
<dbReference type="Gene3D" id="1.10.1200.10">
    <property type="entry name" value="ACP-like"/>
    <property type="match status" value="1"/>
</dbReference>
<proteinExistence type="predicted"/>
<dbReference type="Pfam" id="PF00550">
    <property type="entry name" value="PP-binding"/>
    <property type="match status" value="1"/>
</dbReference>
<keyword evidence="4" id="KW-1185">Reference proteome</keyword>
<feature type="compositionally biased region" description="Low complexity" evidence="1">
    <location>
        <begin position="10"/>
        <end position="26"/>
    </location>
</feature>
<gene>
    <name evidence="3" type="ORF">GCM10009858_19060</name>
</gene>
<dbReference type="Proteomes" id="UP001500730">
    <property type="component" value="Unassembled WGS sequence"/>
</dbReference>
<dbReference type="EMBL" id="BAAARE010000007">
    <property type="protein sequence ID" value="GAA2481575.1"/>
    <property type="molecule type" value="Genomic_DNA"/>
</dbReference>
<evidence type="ECO:0000313" key="4">
    <source>
        <dbReference type="Proteomes" id="UP001500730"/>
    </source>
</evidence>
<feature type="domain" description="Carrier" evidence="2">
    <location>
        <begin position="24"/>
        <end position="100"/>
    </location>
</feature>
<dbReference type="PROSITE" id="PS50075">
    <property type="entry name" value="CARRIER"/>
    <property type="match status" value="1"/>
</dbReference>
<organism evidence="3 4">
    <name type="scientific">Terrabacter carboxydivorans</name>
    <dbReference type="NCBI Taxonomy" id="619730"/>
    <lineage>
        <taxon>Bacteria</taxon>
        <taxon>Bacillati</taxon>
        <taxon>Actinomycetota</taxon>
        <taxon>Actinomycetes</taxon>
        <taxon>Micrococcales</taxon>
        <taxon>Intrasporangiaceae</taxon>
        <taxon>Terrabacter</taxon>
    </lineage>
</organism>
<sequence length="105" mass="11459">MPETPRTPRTPETTETTDATGSAGGARTLLDTVLREIVPDASLDGVPGSADLRERFELDSLDFVELVERLGKRAGFRIEDDDADQLRTIDSATAYLARRSASAHR</sequence>
<dbReference type="InterPro" id="IPR009081">
    <property type="entry name" value="PP-bd_ACP"/>
</dbReference>
<feature type="region of interest" description="Disordered" evidence="1">
    <location>
        <begin position="1"/>
        <end position="26"/>
    </location>
</feature>
<name>A0ABP5YQL8_9MICO</name>
<dbReference type="SUPFAM" id="SSF47336">
    <property type="entry name" value="ACP-like"/>
    <property type="match status" value="1"/>
</dbReference>
<protein>
    <recommendedName>
        <fullName evidence="2">Carrier domain-containing protein</fullName>
    </recommendedName>
</protein>
<evidence type="ECO:0000259" key="2">
    <source>
        <dbReference type="PROSITE" id="PS50075"/>
    </source>
</evidence>
<reference evidence="4" key="1">
    <citation type="journal article" date="2019" name="Int. J. Syst. Evol. Microbiol.">
        <title>The Global Catalogue of Microorganisms (GCM) 10K type strain sequencing project: providing services to taxonomists for standard genome sequencing and annotation.</title>
        <authorList>
            <consortium name="The Broad Institute Genomics Platform"/>
            <consortium name="The Broad Institute Genome Sequencing Center for Infectious Disease"/>
            <person name="Wu L."/>
            <person name="Ma J."/>
        </authorList>
    </citation>
    <scope>NUCLEOTIDE SEQUENCE [LARGE SCALE GENOMIC DNA]</scope>
    <source>
        <strain evidence="4">JCM 16259</strain>
    </source>
</reference>
<dbReference type="InterPro" id="IPR036736">
    <property type="entry name" value="ACP-like_sf"/>
</dbReference>
<accession>A0ABP5YQL8</accession>
<dbReference type="RefSeq" id="WP_344254634.1">
    <property type="nucleotide sequence ID" value="NZ_BAAARE010000007.1"/>
</dbReference>
<evidence type="ECO:0000313" key="3">
    <source>
        <dbReference type="EMBL" id="GAA2481575.1"/>
    </source>
</evidence>
<evidence type="ECO:0000256" key="1">
    <source>
        <dbReference type="SAM" id="MobiDB-lite"/>
    </source>
</evidence>